<gene>
    <name evidence="2" type="ORF">GPM918_LOCUS41148</name>
    <name evidence="3" type="ORF">SRO942_LOCUS42169</name>
</gene>
<dbReference type="Proteomes" id="UP000681722">
    <property type="component" value="Unassembled WGS sequence"/>
</dbReference>
<sequence>MLNKIMVYSNIEGNRNSASNGEWEPITLIELKAFIGLLLLGGLMGKSKKSIKSLWNRSPLESPIFPATMLRNRFETIISSIRFDNKTTREERKRTDKFAAFREIWTDFRENLKKCYNPGLHVTLDEQFLGFRGKCPFRQYIPSKPDKYGIKFWFCVDVNSYYMFDAFPYIGRQPNEQRQRFVGANVVLELMKPMYGSNRNVTIDNFFTSIPLAKELHSKELTLVGTLGKNKPEIPIELQSNKNRDVGSSIFGFSDNLTLVSYVPKKNKAVLLLSSMHHDNKVDTGTGKPNIVLDYNKTKGAVDTIDEMCHKYSVKRGTRRWPLCVFYGIIDAAAINAMILWKKKNSNWNANKKYKRRLFLEVLGTLLTSYLLDFRSKNSSTLHKDIQNALALFGYPRIETELETFITDSARSKRKRCSLCDYSSDRKVSNTCYKCSESVCKQHSVKRVFCINCSK</sequence>
<dbReference type="Proteomes" id="UP000663829">
    <property type="component" value="Unassembled WGS sequence"/>
</dbReference>
<dbReference type="InterPro" id="IPR029526">
    <property type="entry name" value="PGBD"/>
</dbReference>
<evidence type="ECO:0000313" key="2">
    <source>
        <dbReference type="EMBL" id="CAF1581758.1"/>
    </source>
</evidence>
<dbReference type="OrthoDB" id="10030973at2759"/>
<dbReference type="AlphaFoldDB" id="A0A815ZD91"/>
<evidence type="ECO:0000313" key="4">
    <source>
        <dbReference type="Proteomes" id="UP000663829"/>
    </source>
</evidence>
<comment type="caution">
    <text evidence="2">The sequence shown here is derived from an EMBL/GenBank/DDBJ whole genome shotgun (WGS) entry which is preliminary data.</text>
</comment>
<evidence type="ECO:0000313" key="3">
    <source>
        <dbReference type="EMBL" id="CAF4449756.1"/>
    </source>
</evidence>
<protein>
    <recommendedName>
        <fullName evidence="1">PiggyBac transposable element-derived protein domain-containing protein</fullName>
    </recommendedName>
</protein>
<dbReference type="EMBL" id="CAJNOQ010031773">
    <property type="protein sequence ID" value="CAF1581758.1"/>
    <property type="molecule type" value="Genomic_DNA"/>
</dbReference>
<accession>A0A815ZD91</accession>
<dbReference type="Pfam" id="PF13843">
    <property type="entry name" value="DDE_Tnp_1_7"/>
    <property type="match status" value="1"/>
</dbReference>
<evidence type="ECO:0000259" key="1">
    <source>
        <dbReference type="Pfam" id="PF13843"/>
    </source>
</evidence>
<feature type="domain" description="PiggyBac transposable element-derived protein" evidence="1">
    <location>
        <begin position="4"/>
        <end position="338"/>
    </location>
</feature>
<keyword evidence="4" id="KW-1185">Reference proteome</keyword>
<reference evidence="2" key="1">
    <citation type="submission" date="2021-02" db="EMBL/GenBank/DDBJ databases">
        <authorList>
            <person name="Nowell W R."/>
        </authorList>
    </citation>
    <scope>NUCLEOTIDE SEQUENCE</scope>
</reference>
<dbReference type="PANTHER" id="PTHR46599:SF6">
    <property type="entry name" value="DUAL SPECIFICITY PHOSPHATASE 26"/>
    <property type="match status" value="1"/>
</dbReference>
<name>A0A815ZD91_9BILA</name>
<dbReference type="EMBL" id="CAJOBC010097750">
    <property type="protein sequence ID" value="CAF4449756.1"/>
    <property type="molecule type" value="Genomic_DNA"/>
</dbReference>
<organism evidence="2 4">
    <name type="scientific">Didymodactylos carnosus</name>
    <dbReference type="NCBI Taxonomy" id="1234261"/>
    <lineage>
        <taxon>Eukaryota</taxon>
        <taxon>Metazoa</taxon>
        <taxon>Spiralia</taxon>
        <taxon>Gnathifera</taxon>
        <taxon>Rotifera</taxon>
        <taxon>Eurotatoria</taxon>
        <taxon>Bdelloidea</taxon>
        <taxon>Philodinida</taxon>
        <taxon>Philodinidae</taxon>
        <taxon>Didymodactylos</taxon>
    </lineage>
</organism>
<dbReference type="PANTHER" id="PTHR46599">
    <property type="entry name" value="PIGGYBAC TRANSPOSABLE ELEMENT-DERIVED PROTEIN 4"/>
    <property type="match status" value="1"/>
</dbReference>
<proteinExistence type="predicted"/>